<feature type="region of interest" description="Disordered" evidence="1">
    <location>
        <begin position="1"/>
        <end position="30"/>
    </location>
</feature>
<evidence type="ECO:0000256" key="1">
    <source>
        <dbReference type="SAM" id="MobiDB-lite"/>
    </source>
</evidence>
<dbReference type="AlphaFoldDB" id="A0A1D3DZG1"/>
<keyword evidence="3" id="KW-1185">Reference proteome</keyword>
<dbReference type="RefSeq" id="WP_023590386.1">
    <property type="nucleotide sequence ID" value="NZ_ASHX02000001.1"/>
</dbReference>
<reference evidence="2 3" key="1">
    <citation type="journal article" date="2013" name="Genome Announc.">
        <title>Genome Sequence of Streptomyces violaceusniger Strain SPC6, a Halotolerant Streptomycete That Exhibits Rapid Growth and Development.</title>
        <authorList>
            <person name="Chen X."/>
            <person name="Zhang B."/>
            <person name="Zhang W."/>
            <person name="Wu X."/>
            <person name="Zhang M."/>
            <person name="Chen T."/>
            <person name="Liu G."/>
            <person name="Dyson P."/>
        </authorList>
    </citation>
    <scope>NUCLEOTIDE SEQUENCE [LARGE SCALE GENOMIC DNA]</scope>
    <source>
        <strain evidence="2 3">SPC6</strain>
    </source>
</reference>
<protein>
    <submittedName>
        <fullName evidence="2">Uncharacterized protein</fullName>
    </submittedName>
</protein>
<dbReference type="Proteomes" id="UP000095329">
    <property type="component" value="Unassembled WGS sequence"/>
</dbReference>
<evidence type="ECO:0000313" key="2">
    <source>
        <dbReference type="EMBL" id="OEJ97704.1"/>
    </source>
</evidence>
<evidence type="ECO:0000313" key="3">
    <source>
        <dbReference type="Proteomes" id="UP000095329"/>
    </source>
</evidence>
<organism evidence="2 3">
    <name type="scientific">Streptomyces thermolilacinus SPC6</name>
    <dbReference type="NCBI Taxonomy" id="1306406"/>
    <lineage>
        <taxon>Bacteria</taxon>
        <taxon>Bacillati</taxon>
        <taxon>Actinomycetota</taxon>
        <taxon>Actinomycetes</taxon>
        <taxon>Kitasatosporales</taxon>
        <taxon>Streptomycetaceae</taxon>
        <taxon>Streptomyces</taxon>
    </lineage>
</organism>
<sequence>MTDTVTVRGNATDLDSDDNTNGRPGTGRVPAPALVQRQLPRLRRDGQRAVPGTQLWTVGMAFFGPSPGDEMAVDDSAHLSRLYTADGPRTLRVQGRRRQHDRPDLDLQPAMETDIVGYTGIRAIKNND</sequence>
<comment type="caution">
    <text evidence="2">The sequence shown here is derived from an EMBL/GenBank/DDBJ whole genome shotgun (WGS) entry which is preliminary data.</text>
</comment>
<dbReference type="EMBL" id="ASHX02000001">
    <property type="protein sequence ID" value="OEJ97704.1"/>
    <property type="molecule type" value="Genomic_DNA"/>
</dbReference>
<name>A0A1D3DZG1_9ACTN</name>
<gene>
    <name evidence="2" type="ORF">J116_027900</name>
</gene>
<accession>A0A1D3DZG1</accession>
<proteinExistence type="predicted"/>